<dbReference type="SMART" id="SM00530">
    <property type="entry name" value="HTH_XRE"/>
    <property type="match status" value="1"/>
</dbReference>
<dbReference type="CDD" id="cd00093">
    <property type="entry name" value="HTH_XRE"/>
    <property type="match status" value="1"/>
</dbReference>
<reference evidence="8 12" key="7">
    <citation type="submission" date="2019-01" db="EMBL/GenBank/DDBJ databases">
        <title>The Pseudomonas aeruginosa pan-genome provides new insights on its population structure, horizontal gene transfer and pathogenicity.</title>
        <authorList>
            <person name="Freschi L."/>
            <person name="Vincent A.T."/>
            <person name="Jeukens J."/>
            <person name="Emond-Rheault J.-G."/>
            <person name="Kukavica-Ibrulj I."/>
            <person name="Dupont M.-J."/>
            <person name="Charette S.J."/>
            <person name="Boyle B."/>
            <person name="Levesque R.C."/>
        </authorList>
    </citation>
    <scope>NUCLEOTIDE SEQUENCE [LARGE SCALE GENOMIC DNA]</scope>
    <source>
        <strain evidence="8 12">PA-W36</strain>
    </source>
</reference>
<dbReference type="EMBL" id="NFFZ01000002">
    <property type="protein sequence ID" value="OTI65297.1"/>
    <property type="molecule type" value="Genomic_DNA"/>
</dbReference>
<dbReference type="Proteomes" id="UP000045039">
    <property type="component" value="Unassembled WGS sequence"/>
</dbReference>
<reference evidence="7 11" key="6">
    <citation type="submission" date="2018-08" db="EMBL/GenBank/DDBJ databases">
        <title>Recombination of ecologically and evolutionarily significant loci maintains genetic cohesion in the Pseudomonas syringae species complex.</title>
        <authorList>
            <person name="Dillon M."/>
            <person name="Thakur S."/>
            <person name="Almeida R.N.D."/>
            <person name="Weir B.S."/>
            <person name="Guttman D.S."/>
        </authorList>
    </citation>
    <scope>NUCLEOTIDE SEQUENCE [LARGE SCALE GENOMIC DNA]</scope>
    <source>
        <strain evidence="7 11">ICMP 7846</strain>
    </source>
</reference>
<dbReference type="Proteomes" id="UP000433532">
    <property type="component" value="Unassembled WGS sequence"/>
</dbReference>
<evidence type="ECO:0000313" key="13">
    <source>
        <dbReference type="Proteomes" id="UP000433532"/>
    </source>
</evidence>
<name>A0A071KV77_PSEAI</name>
<dbReference type="AlphaFoldDB" id="A0A071KV77"/>
<evidence type="ECO:0000313" key="12">
    <source>
        <dbReference type="Proteomes" id="UP000284767"/>
    </source>
</evidence>
<evidence type="ECO:0000313" key="9">
    <source>
        <dbReference type="Proteomes" id="UP000045039"/>
    </source>
</evidence>
<dbReference type="InterPro" id="IPR001387">
    <property type="entry name" value="Cro/C1-type_HTH"/>
</dbReference>
<evidence type="ECO:0000259" key="1">
    <source>
        <dbReference type="PROSITE" id="PS50943"/>
    </source>
</evidence>
<dbReference type="EMBL" id="NSNE01000001">
    <property type="protein sequence ID" value="RPM23158.1"/>
    <property type="molecule type" value="Genomic_DNA"/>
</dbReference>
<proteinExistence type="predicted"/>
<dbReference type="FunFam" id="1.10.260.40:FF:000059">
    <property type="entry name" value="Transcriptional regulator"/>
    <property type="match status" value="1"/>
</dbReference>
<evidence type="ECO:0000313" key="10">
    <source>
        <dbReference type="Proteomes" id="UP000194857"/>
    </source>
</evidence>
<evidence type="ECO:0000313" key="7">
    <source>
        <dbReference type="EMBL" id="RMS59934.1"/>
    </source>
</evidence>
<dbReference type="PROSITE" id="PS50943">
    <property type="entry name" value="HTH_CROC1"/>
    <property type="match status" value="1"/>
</dbReference>
<dbReference type="EMBL" id="WOAD01000034">
    <property type="protein sequence ID" value="MUI38697.1"/>
    <property type="molecule type" value="Genomic_DNA"/>
</dbReference>
<reference evidence="2" key="3">
    <citation type="submission" date="2015-08" db="EMBL/GenBank/DDBJ databases">
        <title>Pseudomonas aeruginosa strain CCBH4851 chromosome region.</title>
        <authorList>
            <person name="Silveira M.C."/>
            <person name="Carvalho-Assef A.P.D."/>
            <person name="Albano R.M."/>
        </authorList>
    </citation>
    <scope>NUCLEOTIDE SEQUENCE</scope>
    <source>
        <strain evidence="2">CCBH4851</strain>
    </source>
</reference>
<gene>
    <name evidence="7" type="ORF">ALP65_00213</name>
    <name evidence="6" type="ORF">CAZ10_05900</name>
    <name evidence="2" type="ORF">CCBH4851_00667</name>
    <name evidence="4" type="ORF">GNQ48_27195</name>
    <name evidence="5" type="ORF">GUL26_12525</name>
    <name evidence="8" type="ORF">IPC1295_01245</name>
    <name evidence="3" type="ORF">PAERUG_P19_London_7_VIM_2_05_10_03190</name>
</gene>
<dbReference type="Proteomes" id="UP000644192">
    <property type="component" value="Unassembled WGS sequence"/>
</dbReference>
<reference evidence="6 10" key="4">
    <citation type="submission" date="2017-05" db="EMBL/GenBank/DDBJ databases">
        <authorList>
            <person name="Song R."/>
            <person name="Chenine A.L."/>
            <person name="Ruprecht R.M."/>
        </authorList>
    </citation>
    <scope>NUCLEOTIDE SEQUENCE [LARGE SCALE GENOMIC DNA]</scope>
    <source>
        <strain evidence="6 10">S567_C10_BS</strain>
    </source>
</reference>
<evidence type="ECO:0000313" key="5">
    <source>
        <dbReference type="EMBL" id="MZZ13072.1"/>
    </source>
</evidence>
<organism evidence="6 10">
    <name type="scientific">Pseudomonas aeruginosa</name>
    <dbReference type="NCBI Taxonomy" id="287"/>
    <lineage>
        <taxon>Bacteria</taxon>
        <taxon>Pseudomonadati</taxon>
        <taxon>Pseudomonadota</taxon>
        <taxon>Gammaproteobacteria</taxon>
        <taxon>Pseudomonadales</taxon>
        <taxon>Pseudomonadaceae</taxon>
        <taxon>Pseudomonas</taxon>
    </lineage>
</organism>
<dbReference type="InterPro" id="IPR010982">
    <property type="entry name" value="Lambda_DNA-bd_dom_sf"/>
</dbReference>
<dbReference type="Proteomes" id="UP000284767">
    <property type="component" value="Unassembled WGS sequence"/>
</dbReference>
<dbReference type="eggNOG" id="COG1396">
    <property type="taxonomic scope" value="Bacteria"/>
</dbReference>
<dbReference type="SMR" id="A0A071KV77"/>
<evidence type="ECO:0000313" key="3">
    <source>
        <dbReference type="EMBL" id="CRP02688.1"/>
    </source>
</evidence>
<protein>
    <submittedName>
        <fullName evidence="3 4">Helix-turn-helix</fullName>
    </submittedName>
    <submittedName>
        <fullName evidence="6 8">Transcriptional regulator</fullName>
    </submittedName>
</protein>
<dbReference type="Proteomes" id="UP000194857">
    <property type="component" value="Unassembled WGS sequence"/>
</dbReference>
<dbReference type="EMBL" id="WXZT01000006">
    <property type="protein sequence ID" value="MZZ13072.1"/>
    <property type="molecule type" value="Genomic_DNA"/>
</dbReference>
<dbReference type="EMBL" id="KT454971">
    <property type="protein sequence ID" value="ALI59365.1"/>
    <property type="molecule type" value="Genomic_DNA"/>
</dbReference>
<evidence type="ECO:0000313" key="8">
    <source>
        <dbReference type="EMBL" id="RPM23158.1"/>
    </source>
</evidence>
<evidence type="ECO:0000313" key="11">
    <source>
        <dbReference type="Proteomes" id="UP000270834"/>
    </source>
</evidence>
<dbReference type="Gene3D" id="1.10.260.40">
    <property type="entry name" value="lambda repressor-like DNA-binding domains"/>
    <property type="match status" value="1"/>
</dbReference>
<reference evidence="4 13" key="8">
    <citation type="submission" date="2019-11" db="EMBL/GenBank/DDBJ databases">
        <title>Genomes of ocular Pseudomonas aeruginosa isolates.</title>
        <authorList>
            <person name="Khan M."/>
            <person name="Rice S.A."/>
            <person name="Willcox M.D.P."/>
            <person name="Stapleton F."/>
        </authorList>
    </citation>
    <scope>NUCLEOTIDE SEQUENCE [LARGE SCALE GENOMIC DNA]</scope>
    <source>
        <strain evidence="4 13">PA221</strain>
    </source>
</reference>
<dbReference type="Proteomes" id="UP000270834">
    <property type="component" value="Unassembled WGS sequence"/>
</dbReference>
<dbReference type="EMBL" id="CVVU01000203">
    <property type="protein sequence ID" value="CRP02688.1"/>
    <property type="molecule type" value="Genomic_DNA"/>
</dbReference>
<dbReference type="OMA" id="SRMNHYE"/>
<dbReference type="GO" id="GO:0003677">
    <property type="term" value="F:DNA binding"/>
    <property type="evidence" value="ECO:0007669"/>
    <property type="project" value="InterPro"/>
</dbReference>
<dbReference type="EMBL" id="RBSQ01000363">
    <property type="protein sequence ID" value="RMS59934.1"/>
    <property type="molecule type" value="Genomic_DNA"/>
</dbReference>
<dbReference type="RefSeq" id="WP_003115217.1">
    <property type="nucleotide sequence ID" value="NZ_AP014622.1"/>
</dbReference>
<evidence type="ECO:0000313" key="4">
    <source>
        <dbReference type="EMBL" id="MUI38697.1"/>
    </source>
</evidence>
<accession>A0A071KV77</accession>
<reference evidence="3" key="2">
    <citation type="submission" date="2015-06" db="EMBL/GenBank/DDBJ databases">
        <authorList>
            <person name="Radhakrishnan R."/>
            <person name="Underwood A."/>
            <person name="Al-Shahib A."/>
        </authorList>
    </citation>
    <scope>NUCLEOTIDE SEQUENCE</scope>
    <source>
        <strain evidence="3">P19_London_7_VIM_2_05_10</strain>
    </source>
</reference>
<accession>A0A1S1BYE1</accession>
<sequence length="114" mass="13025">MLGTRLKAARIRAGYSQKQLGMLVGMDEFSASARMNQYERERHSPNMRTSEQLAMVLQVPMAYLYCPEDELAELILKVSSLTPEFKKELTRFIEQLLAAQGSTSRQPVRTRSEL</sequence>
<dbReference type="SUPFAM" id="SSF47413">
    <property type="entry name" value="lambda repressor-like DNA-binding domains"/>
    <property type="match status" value="1"/>
</dbReference>
<reference evidence="8 12" key="5">
    <citation type="submission" date="2017-08" db="EMBL/GenBank/DDBJ databases">
        <authorList>
            <person name="Feschi L."/>
            <person name="Jeukens J."/>
            <person name="Emond-Rheault J.-G."/>
            <person name="Kukavica-Ibrulj I."/>
            <person name="Boyle B."/>
            <person name="Levesque R.C."/>
        </authorList>
    </citation>
    <scope>NUCLEOTIDE SEQUENCE [LARGE SCALE GENOMIC DNA]</scope>
    <source>
        <strain evidence="8 12">PA-W36</strain>
    </source>
</reference>
<feature type="domain" description="HTH cro/C1-type" evidence="1">
    <location>
        <begin position="6"/>
        <end position="64"/>
    </location>
</feature>
<dbReference type="PATRIC" id="fig|287.1477.peg.1986"/>
<dbReference type="Pfam" id="PF01381">
    <property type="entry name" value="HTH_3"/>
    <property type="match status" value="1"/>
</dbReference>
<evidence type="ECO:0000313" key="2">
    <source>
        <dbReference type="EMBL" id="ALI59365.1"/>
    </source>
</evidence>
<reference evidence="9" key="1">
    <citation type="submission" date="2015-06" db="EMBL/GenBank/DDBJ databases">
        <authorList>
            <person name="Radhakrishnan Rajesh"/>
            <person name="Underwood Anthony"/>
            <person name="Al-Shahib Ali"/>
        </authorList>
    </citation>
    <scope>NUCLEOTIDE SEQUENCE [LARGE SCALE GENOMIC DNA]</scope>
    <source>
        <strain evidence="9">P19_London_7_VIM_2_05_10</strain>
    </source>
</reference>
<reference evidence="5" key="9">
    <citation type="submission" date="2020-01" db="EMBL/GenBank/DDBJ databases">
        <title>Bacteria Cultured from War Wounds Associated with the Conflict in Eastern Ukraine.</title>
        <authorList>
            <person name="Snesrud E."/>
            <person name="Galac M.R."/>
            <person name="Mc Gann P."/>
            <person name="Valentine K."/>
            <person name="Viacheslav K."/>
        </authorList>
    </citation>
    <scope>NUCLEOTIDE SEQUENCE</scope>
    <source>
        <strain evidence="5">VNMU148</strain>
    </source>
</reference>
<evidence type="ECO:0000313" key="6">
    <source>
        <dbReference type="EMBL" id="OTI65297.1"/>
    </source>
</evidence>